<dbReference type="Pfam" id="PF25973">
    <property type="entry name" value="BSH_CzcB"/>
    <property type="match status" value="1"/>
</dbReference>
<organism evidence="5 6">
    <name type="scientific">Croceimicrobium hydrocarbonivorans</name>
    <dbReference type="NCBI Taxonomy" id="2761580"/>
    <lineage>
        <taxon>Bacteria</taxon>
        <taxon>Pseudomonadati</taxon>
        <taxon>Bacteroidota</taxon>
        <taxon>Flavobacteriia</taxon>
        <taxon>Flavobacteriales</taxon>
        <taxon>Owenweeksiaceae</taxon>
        <taxon>Croceimicrobium</taxon>
    </lineage>
</organism>
<reference evidence="5 6" key="1">
    <citation type="submission" date="2020-08" db="EMBL/GenBank/DDBJ databases">
        <title>Croceimicrobium hydrocarbonivorans gen. nov., sp. nov., a novel marine bacterium isolated from a bacterial consortium that degrades polyethylene terephthalate.</title>
        <authorList>
            <person name="Liu R."/>
        </authorList>
    </citation>
    <scope>NUCLEOTIDE SEQUENCE [LARGE SCALE GENOMIC DNA]</scope>
    <source>
        <strain evidence="5 6">A20-9</strain>
    </source>
</reference>
<evidence type="ECO:0000259" key="4">
    <source>
        <dbReference type="Pfam" id="PF25973"/>
    </source>
</evidence>
<proteinExistence type="inferred from homology"/>
<dbReference type="InterPro" id="IPR051909">
    <property type="entry name" value="MFP_Cation_Efflux"/>
</dbReference>
<evidence type="ECO:0000313" key="5">
    <source>
        <dbReference type="EMBL" id="QNR24201.1"/>
    </source>
</evidence>
<comment type="similarity">
    <text evidence="1">Belongs to the membrane fusion protein (MFP) (TC 8.A.1) family.</text>
</comment>
<dbReference type="Gene3D" id="2.40.30.170">
    <property type="match status" value="1"/>
</dbReference>
<dbReference type="Proteomes" id="UP000516305">
    <property type="component" value="Chromosome"/>
</dbReference>
<dbReference type="NCBIfam" id="TIGR01730">
    <property type="entry name" value="RND_mfp"/>
    <property type="match status" value="1"/>
</dbReference>
<evidence type="ECO:0000259" key="3">
    <source>
        <dbReference type="Pfam" id="PF25954"/>
    </source>
</evidence>
<sequence length="404" mass="45775">MNSYIKNYTTPLLKTWSIGSLFVAASLFIVSCGNSVNKEEGEELEEEHVEEVLFSTQQFQSLRMKVDTLPLRNISSYVDANGQLEVPPQNEAAVTAVIGANIISIKVIEGDKIKKGQVLAYLNHPDLIKLQTDYINSWNQLQYIDKEYQRQKTLYDEKVGSGKEFQKTQADYQSMKGTVVGYEAQLRLLGLSLMKIQQGEIYDQVPVSTPISGYVRHVNVKTGQYVQPQTEMFEIVNIDHIHTDLTVFEKDIHKVKEGQKVKFSIESLPGKELEATIYSVGKAFEQDPKAIHLHAEIHNKEGLLIPGMYVRGRIIIDDVRCYALPEAAVIRDGDKYFIFTAEKKDEDGEVEWEFVPEEIIVGAMDNGWIEVKLLQPLEEGTTVAWNNAYYLLAEMKKGELGDDD</sequence>
<dbReference type="PANTHER" id="PTHR30097">
    <property type="entry name" value="CATION EFFLUX SYSTEM PROTEIN CUSB"/>
    <property type="match status" value="1"/>
</dbReference>
<dbReference type="RefSeq" id="WP_210758734.1">
    <property type="nucleotide sequence ID" value="NZ_CP060139.1"/>
</dbReference>
<dbReference type="GO" id="GO:0022857">
    <property type="term" value="F:transmembrane transporter activity"/>
    <property type="evidence" value="ECO:0007669"/>
    <property type="project" value="InterPro"/>
</dbReference>
<feature type="domain" description="CzcB-like barrel-sandwich hybrid" evidence="4">
    <location>
        <begin position="92"/>
        <end position="236"/>
    </location>
</feature>
<dbReference type="KEGG" id="chyd:H4K34_17805"/>
<dbReference type="InterPro" id="IPR058792">
    <property type="entry name" value="Beta-barrel_RND_2"/>
</dbReference>
<dbReference type="FunFam" id="2.40.30.170:FF:000010">
    <property type="entry name" value="Efflux RND transporter periplasmic adaptor subunit"/>
    <property type="match status" value="1"/>
</dbReference>
<dbReference type="AlphaFoldDB" id="A0A7H0VEQ3"/>
<dbReference type="EMBL" id="CP060139">
    <property type="protein sequence ID" value="QNR24201.1"/>
    <property type="molecule type" value="Genomic_DNA"/>
</dbReference>
<gene>
    <name evidence="5" type="ORF">H4K34_17805</name>
</gene>
<evidence type="ECO:0000256" key="1">
    <source>
        <dbReference type="ARBA" id="ARBA00009477"/>
    </source>
</evidence>
<dbReference type="GO" id="GO:0030313">
    <property type="term" value="C:cell envelope"/>
    <property type="evidence" value="ECO:0007669"/>
    <property type="project" value="TreeGrafter"/>
</dbReference>
<dbReference type="InterPro" id="IPR006143">
    <property type="entry name" value="RND_pump_MFP"/>
</dbReference>
<evidence type="ECO:0000313" key="6">
    <source>
        <dbReference type="Proteomes" id="UP000516305"/>
    </source>
</evidence>
<dbReference type="PROSITE" id="PS51257">
    <property type="entry name" value="PROKAR_LIPOPROTEIN"/>
    <property type="match status" value="1"/>
</dbReference>
<dbReference type="GO" id="GO:0016020">
    <property type="term" value="C:membrane"/>
    <property type="evidence" value="ECO:0007669"/>
    <property type="project" value="InterPro"/>
</dbReference>
<dbReference type="Pfam" id="PF25954">
    <property type="entry name" value="Beta-barrel_RND_2"/>
    <property type="match status" value="1"/>
</dbReference>
<dbReference type="GO" id="GO:0060003">
    <property type="term" value="P:copper ion export"/>
    <property type="evidence" value="ECO:0007669"/>
    <property type="project" value="TreeGrafter"/>
</dbReference>
<keyword evidence="2" id="KW-0813">Transport</keyword>
<name>A0A7H0VEQ3_9FLAO</name>
<evidence type="ECO:0000256" key="2">
    <source>
        <dbReference type="ARBA" id="ARBA00022448"/>
    </source>
</evidence>
<dbReference type="GO" id="GO:0015679">
    <property type="term" value="P:plasma membrane copper ion transport"/>
    <property type="evidence" value="ECO:0007669"/>
    <property type="project" value="TreeGrafter"/>
</dbReference>
<keyword evidence="6" id="KW-1185">Reference proteome</keyword>
<accession>A0A7H0VEQ3</accession>
<protein>
    <submittedName>
        <fullName evidence="5">Efflux RND transporter periplasmic adaptor subunit</fullName>
    </submittedName>
</protein>
<feature type="domain" description="CusB-like beta-barrel" evidence="3">
    <location>
        <begin position="246"/>
        <end position="313"/>
    </location>
</feature>
<dbReference type="InterPro" id="IPR058647">
    <property type="entry name" value="BSH_CzcB-like"/>
</dbReference>
<dbReference type="PANTHER" id="PTHR30097:SF4">
    <property type="entry name" value="SLR6042 PROTEIN"/>
    <property type="match status" value="1"/>
</dbReference>
<dbReference type="SUPFAM" id="SSF111369">
    <property type="entry name" value="HlyD-like secretion proteins"/>
    <property type="match status" value="1"/>
</dbReference>
<dbReference type="Gene3D" id="2.40.50.100">
    <property type="match status" value="1"/>
</dbReference>
<dbReference type="Gene3D" id="2.40.420.20">
    <property type="match status" value="1"/>
</dbReference>